<evidence type="ECO:0000256" key="6">
    <source>
        <dbReference type="ARBA" id="ARBA00022723"/>
    </source>
</evidence>
<accession>A0A2H9TFW5</accession>
<dbReference type="PRINTS" id="PR00756">
    <property type="entry name" value="ALADIPTASE"/>
</dbReference>
<evidence type="ECO:0000256" key="5">
    <source>
        <dbReference type="ARBA" id="ARBA00022670"/>
    </source>
</evidence>
<dbReference type="Gene3D" id="2.60.40.1730">
    <property type="entry name" value="tricorn interacting facor f3 domain"/>
    <property type="match status" value="1"/>
</dbReference>
<dbReference type="CDD" id="cd09599">
    <property type="entry name" value="M1_LTA4H"/>
    <property type="match status" value="1"/>
</dbReference>
<keyword evidence="4" id="KW-0963">Cytoplasm</keyword>
<dbReference type="Pfam" id="PF01433">
    <property type="entry name" value="Peptidase_M1"/>
    <property type="match status" value="1"/>
</dbReference>
<dbReference type="PANTHER" id="PTHR45726:SF3">
    <property type="entry name" value="LEUKOTRIENE A-4 HYDROLASE"/>
    <property type="match status" value="1"/>
</dbReference>
<evidence type="ECO:0000313" key="11">
    <source>
        <dbReference type="EMBL" id="PJF16674.1"/>
    </source>
</evidence>
<evidence type="ECO:0000256" key="2">
    <source>
        <dbReference type="ARBA" id="ARBA00004496"/>
    </source>
</evidence>
<dbReference type="EMBL" id="MTSL01000209">
    <property type="protein sequence ID" value="PJF16674.1"/>
    <property type="molecule type" value="Genomic_DNA"/>
</dbReference>
<dbReference type="STRING" id="1246581.A0A2H9TFW5"/>
<dbReference type="GO" id="GO:0005737">
    <property type="term" value="C:cytoplasm"/>
    <property type="evidence" value="ECO:0007669"/>
    <property type="project" value="UniProtKB-SubCell"/>
</dbReference>
<evidence type="ECO:0000256" key="1">
    <source>
        <dbReference type="ARBA" id="ARBA00001947"/>
    </source>
</evidence>
<dbReference type="AlphaFoldDB" id="A0A2H9TFW5"/>
<evidence type="ECO:0000256" key="9">
    <source>
        <dbReference type="ARBA" id="ARBA00023049"/>
    </source>
</evidence>
<sequence>MQPYRYQLNQTTHIDLSWHVDFATSKIKAVATLTLKRIGEGDQLILDCSGLEIRKVTESFKSLNIALEHSNNPSAGRFGGALTITLPYERDIYTIVIHYDTTDKSSALQWLTPEQTLGKEHPYLFSQCQAIHARTMLPCQDTPAIKATYSASVSVPKPLSVVMSANRRQECPLRNHTLHAFDFEQTTPIPAYLIAIAVGDIHPREIGPRSSVWSEAGNLEAAAEEFSETETFIKTAESLVGPYVWQRYDILVLPPSFPYGGFTMYLERKILAKTHGEAERQLNSIVGLSALKEDLELLENGPLTKLVPDLSTTDPDDAFSQVPYEKGYMLLYTLEKLVGAEKFEAYFKAHIEKFAGESIDTNQFKAFIMEYFLEDPIHQQLIEFPWDEWLYGTGLGPSTPEFSEELAIPCRLLAMSWKENGSPNDIEFSSFRVWQKIMFLDNLLDAKHVLSVETVDKLAHEYQLPSCTNVEILLKWYLLCIKSHAEHFYEAAAQYAATYGRMKYNRPIYRALYHSGPFGKNLALETFKKHRATYHPIAVQMISKDLEL</sequence>
<dbReference type="InterPro" id="IPR042097">
    <property type="entry name" value="Aminopeptidase_N-like_N_sf"/>
</dbReference>
<keyword evidence="6" id="KW-0479">Metal-binding</keyword>
<dbReference type="InterPro" id="IPR001930">
    <property type="entry name" value="Peptidase_M1"/>
</dbReference>
<comment type="cofactor">
    <cofactor evidence="1">
        <name>Zn(2+)</name>
        <dbReference type="ChEBI" id="CHEBI:29105"/>
    </cofactor>
</comment>
<dbReference type="FunFam" id="2.60.40.1730:FF:000004">
    <property type="entry name" value="Leukotriene A(4) hydrolase"/>
    <property type="match status" value="1"/>
</dbReference>
<dbReference type="InterPro" id="IPR016024">
    <property type="entry name" value="ARM-type_fold"/>
</dbReference>
<dbReference type="GO" id="GO:0008237">
    <property type="term" value="F:metallopeptidase activity"/>
    <property type="evidence" value="ECO:0007669"/>
    <property type="project" value="UniProtKB-KW"/>
</dbReference>
<dbReference type="OrthoDB" id="79562at2759"/>
<dbReference type="Gene3D" id="1.25.40.320">
    <property type="entry name" value="Peptidase M1, leukotriene A4 hydrolase/aminopeptidase C-terminal domain"/>
    <property type="match status" value="1"/>
</dbReference>
<dbReference type="Proteomes" id="UP000240830">
    <property type="component" value="Unassembled WGS sequence"/>
</dbReference>
<dbReference type="PANTHER" id="PTHR45726">
    <property type="entry name" value="LEUKOTRIENE A-4 HYDROLASE"/>
    <property type="match status" value="1"/>
</dbReference>
<dbReference type="SUPFAM" id="SSF55486">
    <property type="entry name" value="Metalloproteases ('zincins'), catalytic domain"/>
    <property type="match status" value="1"/>
</dbReference>
<dbReference type="InterPro" id="IPR049980">
    <property type="entry name" value="LTA4H_cat"/>
</dbReference>
<name>A0A2H9TFW5_9FUNG</name>
<dbReference type="SUPFAM" id="SSF48371">
    <property type="entry name" value="ARM repeat"/>
    <property type="match status" value="1"/>
</dbReference>
<evidence type="ECO:0000256" key="7">
    <source>
        <dbReference type="ARBA" id="ARBA00022801"/>
    </source>
</evidence>
<gene>
    <name evidence="11" type="ORF">PSACC_03515</name>
</gene>
<evidence type="ECO:0000313" key="12">
    <source>
        <dbReference type="Proteomes" id="UP000240830"/>
    </source>
</evidence>
<organism evidence="11 12">
    <name type="scientific">Paramicrosporidium saccamoebae</name>
    <dbReference type="NCBI Taxonomy" id="1246581"/>
    <lineage>
        <taxon>Eukaryota</taxon>
        <taxon>Fungi</taxon>
        <taxon>Fungi incertae sedis</taxon>
        <taxon>Cryptomycota</taxon>
        <taxon>Cryptomycota incertae sedis</taxon>
        <taxon>Paramicrosporidium</taxon>
    </lineage>
</organism>
<keyword evidence="9" id="KW-0482">Metalloprotease</keyword>
<dbReference type="Gene3D" id="1.10.390.10">
    <property type="entry name" value="Neutral Protease Domain 2"/>
    <property type="match status" value="1"/>
</dbReference>
<protein>
    <submittedName>
        <fullName evidence="11">Leukotriene A(4) hydrolase</fullName>
    </submittedName>
</protein>
<evidence type="ECO:0000256" key="8">
    <source>
        <dbReference type="ARBA" id="ARBA00022833"/>
    </source>
</evidence>
<keyword evidence="8" id="KW-0862">Zinc</keyword>
<keyword evidence="7 11" id="KW-0378">Hydrolase</keyword>
<evidence type="ECO:0000259" key="10">
    <source>
        <dbReference type="SMART" id="SM01263"/>
    </source>
</evidence>
<dbReference type="InterPro" id="IPR038502">
    <property type="entry name" value="M1_LTA-4_hydro/amino_C_sf"/>
</dbReference>
<proteinExistence type="inferred from homology"/>
<reference evidence="11 12" key="1">
    <citation type="submission" date="2016-10" db="EMBL/GenBank/DDBJ databases">
        <title>The genome of Paramicrosporidium saccamoebae is the missing link in understanding Cryptomycota and Microsporidia evolution.</title>
        <authorList>
            <person name="Quandt C.A."/>
            <person name="Beaudet D."/>
            <person name="Corsaro D."/>
            <person name="Michel R."/>
            <person name="Corradi N."/>
            <person name="James T."/>
        </authorList>
    </citation>
    <scope>NUCLEOTIDE SEQUENCE [LARGE SCALE GENOMIC DNA]</scope>
    <source>
        <strain evidence="11 12">KSL3</strain>
    </source>
</reference>
<dbReference type="InterPro" id="IPR034015">
    <property type="entry name" value="M1_LTA4H"/>
</dbReference>
<comment type="caution">
    <text evidence="11">The sequence shown here is derived from an EMBL/GenBank/DDBJ whole genome shotgun (WGS) entry which is preliminary data.</text>
</comment>
<dbReference type="InterPro" id="IPR014782">
    <property type="entry name" value="Peptidase_M1_dom"/>
</dbReference>
<dbReference type="InterPro" id="IPR015211">
    <property type="entry name" value="Peptidase_M1_C"/>
</dbReference>
<comment type="subcellular location">
    <subcellularLocation>
        <location evidence="2">Cytoplasm</location>
    </subcellularLocation>
</comment>
<evidence type="ECO:0000256" key="4">
    <source>
        <dbReference type="ARBA" id="ARBA00022490"/>
    </source>
</evidence>
<dbReference type="Pfam" id="PF17900">
    <property type="entry name" value="Peptidase_M1_N"/>
    <property type="match status" value="1"/>
</dbReference>
<keyword evidence="5" id="KW-0645">Protease</keyword>
<dbReference type="SMART" id="SM01263">
    <property type="entry name" value="Leuk-A4-hydro_C"/>
    <property type="match status" value="1"/>
</dbReference>
<dbReference type="SUPFAM" id="SSF63737">
    <property type="entry name" value="Leukotriene A4 hydrolase N-terminal domain"/>
    <property type="match status" value="1"/>
</dbReference>
<comment type="similarity">
    <text evidence="3">Belongs to the peptidase M1 family.</text>
</comment>
<dbReference type="InterPro" id="IPR027268">
    <property type="entry name" value="Peptidase_M4/M1_CTD_sf"/>
</dbReference>
<dbReference type="GO" id="GO:0008270">
    <property type="term" value="F:zinc ion binding"/>
    <property type="evidence" value="ECO:0007669"/>
    <property type="project" value="InterPro"/>
</dbReference>
<dbReference type="Pfam" id="PF09127">
    <property type="entry name" value="Leuk-A4-hydro_C"/>
    <property type="match status" value="1"/>
</dbReference>
<feature type="domain" description="Peptidase M1 leukotriene A4 hydrolase/aminopeptidase C-terminal" evidence="10">
    <location>
        <begin position="405"/>
        <end position="546"/>
    </location>
</feature>
<dbReference type="GO" id="GO:0006508">
    <property type="term" value="P:proteolysis"/>
    <property type="evidence" value="ECO:0007669"/>
    <property type="project" value="UniProtKB-KW"/>
</dbReference>
<evidence type="ECO:0000256" key="3">
    <source>
        <dbReference type="ARBA" id="ARBA00010136"/>
    </source>
</evidence>
<keyword evidence="12" id="KW-1185">Reference proteome</keyword>
<dbReference type="InterPro" id="IPR045357">
    <property type="entry name" value="Aminopeptidase_N-like_N"/>
</dbReference>